<evidence type="ECO:0000313" key="4">
    <source>
        <dbReference type="Proteomes" id="UP000071859"/>
    </source>
</evidence>
<keyword evidence="4" id="KW-1185">Reference proteome</keyword>
<dbReference type="InterPro" id="IPR001173">
    <property type="entry name" value="Glyco_trans_2-like"/>
</dbReference>
<proteinExistence type="predicted"/>
<dbReference type="PANTHER" id="PTHR22916">
    <property type="entry name" value="GLYCOSYLTRANSFERASE"/>
    <property type="match status" value="1"/>
</dbReference>
<dbReference type="EMBL" id="FCOX02000047">
    <property type="protein sequence ID" value="SAL02087.1"/>
    <property type="molecule type" value="Genomic_DNA"/>
</dbReference>
<dbReference type="CDD" id="cd00761">
    <property type="entry name" value="Glyco_tranf_GTA_type"/>
    <property type="match status" value="1"/>
</dbReference>
<accession>A0A158E818</accession>
<gene>
    <name evidence="3" type="ORF">AWB78_06272</name>
</gene>
<dbReference type="RefSeq" id="WP_062610400.1">
    <property type="nucleotide sequence ID" value="NZ_FCOX02000047.1"/>
</dbReference>
<evidence type="ECO:0000259" key="2">
    <source>
        <dbReference type="Pfam" id="PF00535"/>
    </source>
</evidence>
<dbReference type="OrthoDB" id="9786172at2"/>
<reference evidence="3" key="1">
    <citation type="submission" date="2016-01" db="EMBL/GenBank/DDBJ databases">
        <authorList>
            <person name="Peeters C."/>
        </authorList>
    </citation>
    <scope>NUCLEOTIDE SEQUENCE</scope>
    <source>
        <strain evidence="3">LMG 29321</strain>
    </source>
</reference>
<dbReference type="PANTHER" id="PTHR22916:SF3">
    <property type="entry name" value="UDP-GLCNAC:BETAGAL BETA-1,3-N-ACETYLGLUCOSAMINYLTRANSFERASE-LIKE PROTEIN 1"/>
    <property type="match status" value="1"/>
</dbReference>
<evidence type="ECO:0000256" key="1">
    <source>
        <dbReference type="SAM" id="MobiDB-lite"/>
    </source>
</evidence>
<comment type="caution">
    <text evidence="3">The sequence shown here is derived from an EMBL/GenBank/DDBJ whole genome shotgun (WGS) entry which is preliminary data.</text>
</comment>
<dbReference type="Gene3D" id="3.90.550.10">
    <property type="entry name" value="Spore Coat Polysaccharide Biosynthesis Protein SpsA, Chain A"/>
    <property type="match status" value="1"/>
</dbReference>
<feature type="region of interest" description="Disordered" evidence="1">
    <location>
        <begin position="339"/>
        <end position="362"/>
    </location>
</feature>
<dbReference type="SUPFAM" id="SSF53448">
    <property type="entry name" value="Nucleotide-diphospho-sugar transferases"/>
    <property type="match status" value="1"/>
</dbReference>
<evidence type="ECO:0000313" key="3">
    <source>
        <dbReference type="EMBL" id="SAL02087.1"/>
    </source>
</evidence>
<sequence>MTRVRNGNPTTLLSVVIPAYNVEQYIAASLNSALSQPRSDEIELIVIDDGSTDRTLERILDVQRTERGRTIRVIHQENRGVSAARNRAIAEATSPYIGFLDSDDVWSADFTTKIMPLLDASAADIIEFNVGIINSTGKVIDKVTLIDPDTQGHRPCDLDALLDFARVYQVFPVARVYRRHLWDGIEFPSGRVYEDAAAIPLVYARAKSLYRLADDLYFYRRRAGSITTKATPYTVTSLAICADETMERCNGGPLDPFWLAMFHKVFSYACYQAARVDARAFAESMRTIEATAARYRDFAAHRNDTPKELRFQRKIVVDRRVFQAKRMVKRALGLELRPPAAASRAHSPGNLRGGSPAGANNE</sequence>
<protein>
    <submittedName>
        <fullName evidence="3">Glycosyl transferase family protein</fullName>
    </submittedName>
</protein>
<dbReference type="GO" id="GO:0016758">
    <property type="term" value="F:hexosyltransferase activity"/>
    <property type="evidence" value="ECO:0007669"/>
    <property type="project" value="UniProtKB-ARBA"/>
</dbReference>
<dbReference type="Proteomes" id="UP000071859">
    <property type="component" value="Unassembled WGS sequence"/>
</dbReference>
<feature type="compositionally biased region" description="Low complexity" evidence="1">
    <location>
        <begin position="339"/>
        <end position="348"/>
    </location>
</feature>
<dbReference type="Pfam" id="PF00535">
    <property type="entry name" value="Glycos_transf_2"/>
    <property type="match status" value="1"/>
</dbReference>
<name>A0A158E818_9BURK</name>
<dbReference type="AlphaFoldDB" id="A0A158E818"/>
<feature type="domain" description="Glycosyltransferase 2-like" evidence="2">
    <location>
        <begin position="14"/>
        <end position="179"/>
    </location>
</feature>
<keyword evidence="3" id="KW-0808">Transferase</keyword>
<organism evidence="3 4">
    <name type="scientific">Caballeronia calidae</name>
    <dbReference type="NCBI Taxonomy" id="1777139"/>
    <lineage>
        <taxon>Bacteria</taxon>
        <taxon>Pseudomonadati</taxon>
        <taxon>Pseudomonadota</taxon>
        <taxon>Betaproteobacteria</taxon>
        <taxon>Burkholderiales</taxon>
        <taxon>Burkholderiaceae</taxon>
        <taxon>Caballeronia</taxon>
    </lineage>
</organism>
<dbReference type="InterPro" id="IPR029044">
    <property type="entry name" value="Nucleotide-diphossugar_trans"/>
</dbReference>